<dbReference type="AlphaFoldDB" id="A0A401YYU0"/>
<dbReference type="RefSeq" id="WP_126641532.1">
    <property type="nucleotide sequence ID" value="NZ_BIFH01000034.1"/>
</dbReference>
<reference evidence="1 2" key="1">
    <citation type="submission" date="2018-12" db="EMBL/GenBank/DDBJ databases">
        <title>Draft genome sequence of Embleya hyalina NBRC 13850T.</title>
        <authorList>
            <person name="Komaki H."/>
            <person name="Hosoyama A."/>
            <person name="Kimura A."/>
            <person name="Ichikawa N."/>
            <person name="Tamura T."/>
        </authorList>
    </citation>
    <scope>NUCLEOTIDE SEQUENCE [LARGE SCALE GENOMIC DNA]</scope>
    <source>
        <strain evidence="1 2">NBRC 13850</strain>
    </source>
</reference>
<evidence type="ECO:0000313" key="1">
    <source>
        <dbReference type="EMBL" id="GCD99758.1"/>
    </source>
</evidence>
<gene>
    <name evidence="1" type="ORF">EHYA_07480</name>
</gene>
<comment type="caution">
    <text evidence="1">The sequence shown here is derived from an EMBL/GenBank/DDBJ whole genome shotgun (WGS) entry which is preliminary data.</text>
</comment>
<organism evidence="1 2">
    <name type="scientific">Embleya hyalina</name>
    <dbReference type="NCBI Taxonomy" id="516124"/>
    <lineage>
        <taxon>Bacteria</taxon>
        <taxon>Bacillati</taxon>
        <taxon>Actinomycetota</taxon>
        <taxon>Actinomycetes</taxon>
        <taxon>Kitasatosporales</taxon>
        <taxon>Streptomycetaceae</taxon>
        <taxon>Embleya</taxon>
    </lineage>
</organism>
<sequence>MNATITRRPPLPHTHPDTEAIETIIEPVYRERAQVVADLAARWPAVLVEHAPDLPEYAIVHVHGATGPMTWHVNRAHLDLFPHVRRVRADHPLAQWDGCATDEKYTRLQKLRAARDTAPRPVVGARTVWRDGRGDLWITSTDDPDRIHALTPEYAPNRWSTPAGFLTATGTLTALGAAR</sequence>
<protein>
    <submittedName>
        <fullName evidence="1">Uncharacterized protein</fullName>
    </submittedName>
</protein>
<name>A0A401YYU0_9ACTN</name>
<accession>A0A401YYU0</accession>
<keyword evidence="2" id="KW-1185">Reference proteome</keyword>
<dbReference type="OrthoDB" id="3078601at2"/>
<dbReference type="EMBL" id="BIFH01000034">
    <property type="protein sequence ID" value="GCD99758.1"/>
    <property type="molecule type" value="Genomic_DNA"/>
</dbReference>
<evidence type="ECO:0000313" key="2">
    <source>
        <dbReference type="Proteomes" id="UP000286931"/>
    </source>
</evidence>
<dbReference type="Proteomes" id="UP000286931">
    <property type="component" value="Unassembled WGS sequence"/>
</dbReference>
<proteinExistence type="predicted"/>